<organism evidence="3 4">
    <name type="scientific">Paramormyrops kingsleyae</name>
    <dbReference type="NCBI Taxonomy" id="1676925"/>
    <lineage>
        <taxon>Eukaryota</taxon>
        <taxon>Metazoa</taxon>
        <taxon>Chordata</taxon>
        <taxon>Craniata</taxon>
        <taxon>Vertebrata</taxon>
        <taxon>Euteleostomi</taxon>
        <taxon>Actinopterygii</taxon>
        <taxon>Neopterygii</taxon>
        <taxon>Teleostei</taxon>
        <taxon>Osteoglossocephala</taxon>
        <taxon>Osteoglossomorpha</taxon>
        <taxon>Osteoglossiformes</taxon>
        <taxon>Mormyridae</taxon>
        <taxon>Paramormyrops</taxon>
    </lineage>
</organism>
<reference evidence="3" key="1">
    <citation type="submission" date="2025-08" db="UniProtKB">
        <authorList>
            <consortium name="Ensembl"/>
        </authorList>
    </citation>
    <scope>IDENTIFICATION</scope>
</reference>
<dbReference type="FunFam" id="1.10.167.10:FF:000001">
    <property type="entry name" value="Putative regulator of g-protein signaling 12"/>
    <property type="match status" value="1"/>
</dbReference>
<feature type="region of interest" description="Disordered" evidence="1">
    <location>
        <begin position="35"/>
        <end position="54"/>
    </location>
</feature>
<evidence type="ECO:0000256" key="1">
    <source>
        <dbReference type="SAM" id="MobiDB-lite"/>
    </source>
</evidence>
<accession>A0A3B3T3C7</accession>
<dbReference type="PANTHER" id="PTHR10845:SF184">
    <property type="entry name" value="REGULATOR OF G-PROTEIN SIGNALING 4"/>
    <property type="match status" value="1"/>
</dbReference>
<dbReference type="SUPFAM" id="SSF48097">
    <property type="entry name" value="Regulator of G-protein signaling, RGS"/>
    <property type="match status" value="1"/>
</dbReference>
<dbReference type="Pfam" id="PF00615">
    <property type="entry name" value="RGS"/>
    <property type="match status" value="1"/>
</dbReference>
<evidence type="ECO:0000313" key="4">
    <source>
        <dbReference type="Proteomes" id="UP000261540"/>
    </source>
</evidence>
<dbReference type="AlphaFoldDB" id="A0A3B3T3C7"/>
<dbReference type="InterPro" id="IPR036305">
    <property type="entry name" value="RGS_sf"/>
</dbReference>
<dbReference type="InterPro" id="IPR044926">
    <property type="entry name" value="RGS_subdomain_2"/>
</dbReference>
<evidence type="ECO:0000259" key="2">
    <source>
        <dbReference type="PROSITE" id="PS50132"/>
    </source>
</evidence>
<dbReference type="SMART" id="SM00315">
    <property type="entry name" value="RGS"/>
    <property type="match status" value="1"/>
</dbReference>
<dbReference type="Ensembl" id="ENSPKIT00000018124.1">
    <property type="protein sequence ID" value="ENSPKIP00000037165.1"/>
    <property type="gene ID" value="ENSPKIG00000015451.1"/>
</dbReference>
<feature type="domain" description="RGS" evidence="2">
    <location>
        <begin position="65"/>
        <end position="176"/>
    </location>
</feature>
<dbReference type="PRINTS" id="PR01301">
    <property type="entry name" value="RGSPROTEIN"/>
</dbReference>
<name>A0A3B3T3C7_9TELE</name>
<dbReference type="PANTHER" id="PTHR10845">
    <property type="entry name" value="REGULATOR OF G PROTEIN SIGNALING"/>
    <property type="match status" value="1"/>
</dbReference>
<evidence type="ECO:0000313" key="3">
    <source>
        <dbReference type="Ensembl" id="ENSPKIP00000037165.1"/>
    </source>
</evidence>
<reference evidence="3" key="2">
    <citation type="submission" date="2025-09" db="UniProtKB">
        <authorList>
            <consortium name="Ensembl"/>
        </authorList>
    </citation>
    <scope>IDENTIFICATION</scope>
</reference>
<dbReference type="STRING" id="1676925.ENSPKIP00000037165"/>
<dbReference type="GeneTree" id="ENSGT00940000159036"/>
<protein>
    <submittedName>
        <fullName evidence="3">Regulator of G protein signaling 4</fullName>
    </submittedName>
</protein>
<proteinExistence type="predicted"/>
<dbReference type="Proteomes" id="UP000261540">
    <property type="component" value="Unplaced"/>
</dbReference>
<dbReference type="PROSITE" id="PS50132">
    <property type="entry name" value="RGS"/>
    <property type="match status" value="1"/>
</dbReference>
<dbReference type="Gene3D" id="1.10.167.10">
    <property type="entry name" value="Regulator of G-protein Signalling 4, domain 2"/>
    <property type="match status" value="1"/>
</dbReference>
<sequence length="206" mass="23155">MCKGLSALPATCLKSAKDMKHRIGFLLHKADLHSDQGAGNSKERDSAPKSVPAEVGKWKESLTNLVNDIGLPAFATFLKSEFSEENIEFWMVCEDYKKMAPHESLAAKANDIYDKYVAVNSPREVNLDSATREETRKNLQIAGPSCFEEAQKKIFLLMEKDSYRRFLNSKLFLDMTQSARNGFPCGVEKRRRGTACNLGQILPQFV</sequence>
<keyword evidence="4" id="KW-1185">Reference proteome</keyword>
<dbReference type="InterPro" id="IPR016137">
    <property type="entry name" value="RGS"/>
</dbReference>